<accession>A0ABR3NZF7</accession>
<evidence type="ECO:0000256" key="1">
    <source>
        <dbReference type="SAM" id="MobiDB-lite"/>
    </source>
</evidence>
<dbReference type="Proteomes" id="UP001558613">
    <property type="component" value="Unassembled WGS sequence"/>
</dbReference>
<keyword evidence="3" id="KW-1185">Reference proteome</keyword>
<reference evidence="2 3" key="1">
    <citation type="submission" date="2023-09" db="EMBL/GenBank/DDBJ databases">
        <authorList>
            <person name="Wang M."/>
        </authorList>
    </citation>
    <scope>NUCLEOTIDE SEQUENCE [LARGE SCALE GENOMIC DNA]</scope>
    <source>
        <strain evidence="2">GT-2023</strain>
        <tissue evidence="2">Liver</tissue>
    </source>
</reference>
<evidence type="ECO:0000313" key="2">
    <source>
        <dbReference type="EMBL" id="KAL1281860.1"/>
    </source>
</evidence>
<name>A0ABR3NZF7_9TELE</name>
<protein>
    <submittedName>
        <fullName evidence="2">Uncharacterized protein</fullName>
    </submittedName>
</protein>
<sequence>MPMILCQMAMESDVHRGIEAPPMGLLVSPVAYEEIEGDHWGGMFMAVRREIKARTQHMGDARGAETGWEEGRSVDEEEIEKEEGRAMR</sequence>
<organism evidence="2 3">
    <name type="scientific">Cirrhinus molitorella</name>
    <name type="common">mud carp</name>
    <dbReference type="NCBI Taxonomy" id="172907"/>
    <lineage>
        <taxon>Eukaryota</taxon>
        <taxon>Metazoa</taxon>
        <taxon>Chordata</taxon>
        <taxon>Craniata</taxon>
        <taxon>Vertebrata</taxon>
        <taxon>Euteleostomi</taxon>
        <taxon>Actinopterygii</taxon>
        <taxon>Neopterygii</taxon>
        <taxon>Teleostei</taxon>
        <taxon>Ostariophysi</taxon>
        <taxon>Cypriniformes</taxon>
        <taxon>Cyprinidae</taxon>
        <taxon>Labeoninae</taxon>
        <taxon>Labeonini</taxon>
        <taxon>Cirrhinus</taxon>
    </lineage>
</organism>
<comment type="caution">
    <text evidence="2">The sequence shown here is derived from an EMBL/GenBank/DDBJ whole genome shotgun (WGS) entry which is preliminary data.</text>
</comment>
<evidence type="ECO:0000313" key="3">
    <source>
        <dbReference type="Proteomes" id="UP001558613"/>
    </source>
</evidence>
<feature type="region of interest" description="Disordered" evidence="1">
    <location>
        <begin position="57"/>
        <end position="88"/>
    </location>
</feature>
<feature type="compositionally biased region" description="Basic and acidic residues" evidence="1">
    <location>
        <begin position="57"/>
        <end position="74"/>
    </location>
</feature>
<dbReference type="EMBL" id="JAYMGO010000001">
    <property type="protein sequence ID" value="KAL1281860.1"/>
    <property type="molecule type" value="Genomic_DNA"/>
</dbReference>
<proteinExistence type="predicted"/>
<gene>
    <name evidence="2" type="ORF">QQF64_000663</name>
</gene>